<comment type="caution">
    <text evidence="6">The sequence shown here is derived from an EMBL/GenBank/DDBJ whole genome shotgun (WGS) entry which is preliminary data.</text>
</comment>
<dbReference type="PROSITE" id="PS51320">
    <property type="entry name" value="TIFY"/>
    <property type="match status" value="1"/>
</dbReference>
<evidence type="ECO:0000256" key="1">
    <source>
        <dbReference type="ARBA" id="ARBA00008614"/>
    </source>
</evidence>
<dbReference type="InterPro" id="IPR010399">
    <property type="entry name" value="Tify_dom"/>
</dbReference>
<comment type="domain">
    <text evidence="4">The jas domain is required for interaction with COI1.</text>
</comment>
<evidence type="ECO:0000256" key="4">
    <source>
        <dbReference type="RuleBase" id="RU369065"/>
    </source>
</evidence>
<comment type="subcellular location">
    <subcellularLocation>
        <location evidence="4">Nucleus</location>
    </subcellularLocation>
</comment>
<dbReference type="GO" id="GO:0005634">
    <property type="term" value="C:nucleus"/>
    <property type="evidence" value="ECO:0007669"/>
    <property type="project" value="UniProtKB-SubCell"/>
</dbReference>
<dbReference type="SMART" id="SM00979">
    <property type="entry name" value="TIFY"/>
    <property type="match status" value="1"/>
</dbReference>
<evidence type="ECO:0000256" key="3">
    <source>
        <dbReference type="ARBA" id="ARBA00022843"/>
    </source>
</evidence>
<dbReference type="GO" id="GO:2000022">
    <property type="term" value="P:regulation of jasmonic acid mediated signaling pathway"/>
    <property type="evidence" value="ECO:0007669"/>
    <property type="project" value="UniProtKB-UniRule"/>
</dbReference>
<keyword evidence="7" id="KW-1185">Reference proteome</keyword>
<dbReference type="Pfam" id="PF06200">
    <property type="entry name" value="tify"/>
    <property type="match status" value="1"/>
</dbReference>
<proteinExistence type="inferred from homology"/>
<dbReference type="InterPro" id="IPR018467">
    <property type="entry name" value="CCT_CS"/>
</dbReference>
<keyword evidence="4" id="KW-0539">Nucleus</keyword>
<reference evidence="6 7" key="1">
    <citation type="submission" date="2022-12" db="EMBL/GenBank/DDBJ databases">
        <title>Chromosome-scale assembly of the Ensete ventricosum genome.</title>
        <authorList>
            <person name="Dussert Y."/>
            <person name="Stocks J."/>
            <person name="Wendawek A."/>
            <person name="Woldeyes F."/>
            <person name="Nichols R.A."/>
            <person name="Borrell J.S."/>
        </authorList>
    </citation>
    <scope>NUCLEOTIDE SEQUENCE [LARGE SCALE GENOMIC DNA]</scope>
    <source>
        <strain evidence="7">cv. Maze</strain>
        <tissue evidence="6">Seeds</tissue>
    </source>
</reference>
<keyword evidence="2 4" id="KW-1184">Jasmonic acid signaling pathway</keyword>
<evidence type="ECO:0000259" key="5">
    <source>
        <dbReference type="PROSITE" id="PS51320"/>
    </source>
</evidence>
<dbReference type="GO" id="GO:0031347">
    <property type="term" value="P:regulation of defense response"/>
    <property type="evidence" value="ECO:0007669"/>
    <property type="project" value="UniProtKB-UniRule"/>
</dbReference>
<feature type="domain" description="Tify" evidence="5">
    <location>
        <begin position="88"/>
        <end position="122"/>
    </location>
</feature>
<protein>
    <recommendedName>
        <fullName evidence="4">Protein TIFY</fullName>
    </recommendedName>
    <alternativeName>
        <fullName evidence="4">Jasmonate ZIM domain-containing protein</fullName>
    </alternativeName>
</protein>
<dbReference type="InterPro" id="IPR040390">
    <property type="entry name" value="TIFY/JAZ"/>
</dbReference>
<sequence length="173" mass="18655">MARASAEHDFFGIGDGGSSKKPTIERMKSFRAIHGEISRMSPDVIKSVIAASSAAVEKTKTACAAAMPPLPVPEPDSSSRHPKMEETAAPAVAPLTIFYNGAVTVFELPQEKAENIWKLVEAEIIEAADASPVASQEQDGGDLPVARKTSLLRFLEKRQGKRNILEKPQLCML</sequence>
<comment type="similarity">
    <text evidence="1 4">Belongs to the TIFY/JAZ family.</text>
</comment>
<gene>
    <name evidence="6" type="ORF">OPV22_005047</name>
</gene>
<dbReference type="AlphaFoldDB" id="A0AAV8Q1N8"/>
<dbReference type="Pfam" id="PF09425">
    <property type="entry name" value="Jas_motif"/>
    <property type="match status" value="1"/>
</dbReference>
<evidence type="ECO:0000256" key="2">
    <source>
        <dbReference type="ARBA" id="ARBA00022819"/>
    </source>
</evidence>
<keyword evidence="3" id="KW-0832">Ubl conjugation</keyword>
<dbReference type="PANTHER" id="PTHR33077:SF5">
    <property type="entry name" value="PROTEIN TIFY 9"/>
    <property type="match status" value="1"/>
</dbReference>
<name>A0AAV8Q1N8_ENSVE</name>
<dbReference type="EMBL" id="JAQQAF010000002">
    <property type="protein sequence ID" value="KAJ8504161.1"/>
    <property type="molecule type" value="Genomic_DNA"/>
</dbReference>
<dbReference type="GO" id="GO:0009611">
    <property type="term" value="P:response to wounding"/>
    <property type="evidence" value="ECO:0007669"/>
    <property type="project" value="UniProtKB-UniRule"/>
</dbReference>
<evidence type="ECO:0000313" key="7">
    <source>
        <dbReference type="Proteomes" id="UP001222027"/>
    </source>
</evidence>
<evidence type="ECO:0000313" key="6">
    <source>
        <dbReference type="EMBL" id="KAJ8504161.1"/>
    </source>
</evidence>
<dbReference type="Proteomes" id="UP001222027">
    <property type="component" value="Unassembled WGS sequence"/>
</dbReference>
<organism evidence="6 7">
    <name type="scientific">Ensete ventricosum</name>
    <name type="common">Abyssinian banana</name>
    <name type="synonym">Musa ensete</name>
    <dbReference type="NCBI Taxonomy" id="4639"/>
    <lineage>
        <taxon>Eukaryota</taxon>
        <taxon>Viridiplantae</taxon>
        <taxon>Streptophyta</taxon>
        <taxon>Embryophyta</taxon>
        <taxon>Tracheophyta</taxon>
        <taxon>Spermatophyta</taxon>
        <taxon>Magnoliopsida</taxon>
        <taxon>Liliopsida</taxon>
        <taxon>Zingiberales</taxon>
        <taxon>Musaceae</taxon>
        <taxon>Ensete</taxon>
    </lineage>
</organism>
<accession>A0AAV8Q1N8</accession>
<dbReference type="PANTHER" id="PTHR33077">
    <property type="entry name" value="PROTEIN TIFY 4A-RELATED-RELATED"/>
    <property type="match status" value="1"/>
</dbReference>
<comment type="function">
    <text evidence="4">Repressor of jasmonate responses.</text>
</comment>